<evidence type="ECO:0000256" key="2">
    <source>
        <dbReference type="ARBA" id="ARBA00022481"/>
    </source>
</evidence>
<comment type="similarity">
    <text evidence="7">Belongs to the synaptopodin family.</text>
</comment>
<dbReference type="InterPro" id="IPR051976">
    <property type="entry name" value="Synaptopodin_domain"/>
</dbReference>
<evidence type="ECO:0000256" key="6">
    <source>
        <dbReference type="ARBA" id="ARBA00023212"/>
    </source>
</evidence>
<feature type="compositionally biased region" description="Basic and acidic residues" evidence="10">
    <location>
        <begin position="912"/>
        <end position="921"/>
    </location>
</feature>
<organism evidence="12 13">
    <name type="scientific">Zoarces viviparus</name>
    <name type="common">Viviparous eelpout</name>
    <name type="synonym">Blennius viviparus</name>
    <dbReference type="NCBI Taxonomy" id="48416"/>
    <lineage>
        <taxon>Eukaryota</taxon>
        <taxon>Metazoa</taxon>
        <taxon>Chordata</taxon>
        <taxon>Craniata</taxon>
        <taxon>Vertebrata</taxon>
        <taxon>Euteleostomi</taxon>
        <taxon>Actinopterygii</taxon>
        <taxon>Neopterygii</taxon>
        <taxon>Teleostei</taxon>
        <taxon>Neoteleostei</taxon>
        <taxon>Acanthomorphata</taxon>
        <taxon>Eupercaria</taxon>
        <taxon>Perciformes</taxon>
        <taxon>Cottioidei</taxon>
        <taxon>Zoarcales</taxon>
        <taxon>Zoarcidae</taxon>
        <taxon>Zoarcinae</taxon>
        <taxon>Zoarces</taxon>
    </lineage>
</organism>
<dbReference type="AlphaFoldDB" id="A0AAW1F681"/>
<dbReference type="PROSITE" id="PS50106">
    <property type="entry name" value="PDZ"/>
    <property type="match status" value="1"/>
</dbReference>
<dbReference type="Gene3D" id="2.30.42.10">
    <property type="match status" value="1"/>
</dbReference>
<evidence type="ECO:0000256" key="8">
    <source>
        <dbReference type="ARBA" id="ARBA00057136"/>
    </source>
</evidence>
<sequence length="1209" mass="128456">MVAEEIVVSLLGGSPWGFRLQGGAEQQKPLQVAKVRRRSKACRAGLKEQDELVAIGDQMCAELSHAQAMSLIDMESATLHLRVKRAPSGLHSSSYSVCSASPHSSTRAPSPPAAPLPSHRASILSPTGTPRGITSPPDSEAYYGETDSDADTQSLTHRRQRRTPPHARSPARHGNQEEEETSEMSGYESATDAGVSMQGQWEGQCLPGVPRREIYQSLQTEWTTPAHTPHTLTPYTLTPTPDQGSMETEGEGDSGFQEAGSCILLTCPPLVSPERAKEALLSASSRQLVPMVGPQTPVSDELSTTYKDKARQAKLQRGESVVEKQVKEARTKCRSIASLLTDAPNPNSKGVLMFKKRRQRAKKYTLTCFGKAEGDRGGETEGDTGGETEEEGGSSVPSGSEVDEEGFSASFDSTWDTGYLDLLDRRSSACPSSTPATPTTPTTNHSSGLNISAYQTPGLLTSVNQSPGLEVSGLESTAYQDSRLESSTRKQPISNHPAHMSPPAVALTNGGSVAVSRASVVLNPPSQMPLASQNGQHGNPHPSPITDSDLNPNVLNRTARPFTPGPSSRASVTSVMFRPPQPKPTAVAMTTKPVAAVSMVTIQPTFHPSGPDARRAVSSTSLYIAPRNNNGNIPPSVNSIPSALSPPSSLSSAPFSQPATNPPTYSPQAAMYASPSVPFSPPAAQGTLFCPSPAQTFSPPAPQAFPSPPAPYPPPSTYVAASPISPPHPAALTQVSFHAQSTPPPPLPPPTQPSPTPSVHPYINMTGEVTPGPHAAIANASPPQDSLATREDRIAVPAARTGILRDARRRSNKKPMFCSVQNKDISPNPDLMSMVQNMDDHFAGGSRGVPVTPVAEIGAAPSGETGHESGPEEDWLRLGAEACNFMQAKRRPRPPPVAPKPQTPQVPQLAGKGEELFARRQNRMDRYIVERSPSVAAVPYSPAQARESSPTPSLPSTWKYSSNIRAPPPISYNPLLSPSCPLKAQKKSEVKKSAPAGSKKQKAGLKAVDIMSHQPYQLNSSLFSYGGGVPMNTPTYQQQKGMTSGPQKTARVYEVKRFSTPPPTSTGPALKVIVPRSATTLGEPLWRADVTSPPPTVGHASHQPYQPQPQPFQSQWATSPPPAPTAPLPQLPNFSAAPASNPLQSPTFSHLQPSNTAQANRQFKSAPDLSPLGRPASSSTLPNRVPRPRFSTSNLGLQPCVWRPGSTAH</sequence>
<feature type="region of interest" description="Disordered" evidence="10">
    <location>
        <begin position="1084"/>
        <end position="1209"/>
    </location>
</feature>
<keyword evidence="4" id="KW-0597">Phosphoprotein</keyword>
<keyword evidence="5" id="KW-0009">Actin-binding</keyword>
<feature type="region of interest" description="Disordered" evidence="10">
    <location>
        <begin position="91"/>
        <end position="196"/>
    </location>
</feature>
<feature type="compositionally biased region" description="Polar residues" evidence="10">
    <location>
        <begin position="946"/>
        <end position="960"/>
    </location>
</feature>
<comment type="caution">
    <text evidence="12">The sequence shown here is derived from an EMBL/GenBank/DDBJ whole genome shotgun (WGS) entry which is preliminary data.</text>
</comment>
<evidence type="ECO:0000313" key="12">
    <source>
        <dbReference type="EMBL" id="KAK9530183.1"/>
    </source>
</evidence>
<dbReference type="PANTHER" id="PTHR24217:SF10">
    <property type="entry name" value="SYNAPTOPODIN 2-LIKE PROTEIN"/>
    <property type="match status" value="1"/>
</dbReference>
<proteinExistence type="inferred from homology"/>
<dbReference type="PRINTS" id="PR01217">
    <property type="entry name" value="PRICHEXTENSN"/>
</dbReference>
<dbReference type="SMART" id="SM00228">
    <property type="entry name" value="PDZ"/>
    <property type="match status" value="1"/>
</dbReference>
<evidence type="ECO:0000313" key="13">
    <source>
        <dbReference type="Proteomes" id="UP001488805"/>
    </source>
</evidence>
<dbReference type="PANTHER" id="PTHR24217">
    <property type="entry name" value="PUTATIVE-RELATED"/>
    <property type="match status" value="1"/>
</dbReference>
<dbReference type="GO" id="GO:0032233">
    <property type="term" value="P:positive regulation of actin filament bundle assembly"/>
    <property type="evidence" value="ECO:0007669"/>
    <property type="project" value="TreeGrafter"/>
</dbReference>
<comment type="subcellular location">
    <subcellularLocation>
        <location evidence="1">Cytoplasm</location>
        <location evidence="1">Cytoskeleton</location>
    </subcellularLocation>
</comment>
<feature type="compositionally biased region" description="Pro residues" evidence="10">
    <location>
        <begin position="742"/>
        <end position="758"/>
    </location>
</feature>
<feature type="compositionally biased region" description="Low complexity" evidence="10">
    <location>
        <begin position="223"/>
        <end position="241"/>
    </location>
</feature>
<gene>
    <name evidence="12" type="ORF">VZT92_011704</name>
</gene>
<feature type="compositionally biased region" description="Low complexity" evidence="10">
    <location>
        <begin position="428"/>
        <end position="443"/>
    </location>
</feature>
<dbReference type="Proteomes" id="UP001488805">
    <property type="component" value="Unassembled WGS sequence"/>
</dbReference>
<evidence type="ECO:0000256" key="4">
    <source>
        <dbReference type="ARBA" id="ARBA00022553"/>
    </source>
</evidence>
<feature type="compositionally biased region" description="Polar residues" evidence="10">
    <location>
        <begin position="565"/>
        <end position="574"/>
    </location>
</feature>
<reference evidence="12 13" key="1">
    <citation type="journal article" date="2024" name="Genome Biol. Evol.">
        <title>Chromosome-level genome assembly of the viviparous eelpout Zoarces viviparus.</title>
        <authorList>
            <person name="Fuhrmann N."/>
            <person name="Brasseur M.V."/>
            <person name="Bakowski C.E."/>
            <person name="Podsiadlowski L."/>
            <person name="Prost S."/>
            <person name="Krehenwinkel H."/>
            <person name="Mayer C."/>
        </authorList>
    </citation>
    <scope>NUCLEOTIDE SEQUENCE [LARGE SCALE GENOMIC DNA]</scope>
    <source>
        <strain evidence="12">NO-MEL_2022_Ind0_liver</strain>
    </source>
</reference>
<feature type="region of interest" description="Disordered" evidence="10">
    <location>
        <begin position="371"/>
        <end position="406"/>
    </location>
</feature>
<evidence type="ECO:0000256" key="10">
    <source>
        <dbReference type="SAM" id="MobiDB-lite"/>
    </source>
</evidence>
<dbReference type="InterPro" id="IPR001478">
    <property type="entry name" value="PDZ"/>
</dbReference>
<feature type="compositionally biased region" description="Basic and acidic residues" evidence="10">
    <location>
        <begin position="865"/>
        <end position="874"/>
    </location>
</feature>
<feature type="region of interest" description="Disordered" evidence="10">
    <location>
        <begin position="628"/>
        <end position="662"/>
    </location>
</feature>
<comment type="function">
    <text evidence="8">Actin-associated protein that may play a role in modulating actin-based shape.</text>
</comment>
<evidence type="ECO:0000256" key="1">
    <source>
        <dbReference type="ARBA" id="ARBA00004245"/>
    </source>
</evidence>
<dbReference type="GO" id="GO:0015629">
    <property type="term" value="C:actin cytoskeleton"/>
    <property type="evidence" value="ECO:0007669"/>
    <property type="project" value="TreeGrafter"/>
</dbReference>
<keyword evidence="3" id="KW-0963">Cytoplasm</keyword>
<evidence type="ECO:0000256" key="5">
    <source>
        <dbReference type="ARBA" id="ARBA00023203"/>
    </source>
</evidence>
<evidence type="ECO:0000256" key="7">
    <source>
        <dbReference type="ARBA" id="ARBA00038161"/>
    </source>
</evidence>
<feature type="domain" description="PDZ" evidence="11">
    <location>
        <begin position="5"/>
        <end position="87"/>
    </location>
</feature>
<feature type="region of interest" description="Disordered" evidence="10">
    <location>
        <begin position="473"/>
        <end position="508"/>
    </location>
</feature>
<dbReference type="EMBL" id="JBCEZU010000100">
    <property type="protein sequence ID" value="KAK9530183.1"/>
    <property type="molecule type" value="Genomic_DNA"/>
</dbReference>
<feature type="compositionally biased region" description="Basic residues" evidence="10">
    <location>
        <begin position="156"/>
        <end position="171"/>
    </location>
</feature>
<feature type="region of interest" description="Disordered" evidence="10">
    <location>
        <begin position="222"/>
        <end position="255"/>
    </location>
</feature>
<dbReference type="InterPro" id="IPR036034">
    <property type="entry name" value="PDZ_sf"/>
</dbReference>
<feature type="compositionally biased region" description="Polar residues" evidence="10">
    <location>
        <begin position="545"/>
        <end position="556"/>
    </location>
</feature>
<evidence type="ECO:0000256" key="9">
    <source>
        <dbReference type="ARBA" id="ARBA00069693"/>
    </source>
</evidence>
<dbReference type="GO" id="GO:0030018">
    <property type="term" value="C:Z disc"/>
    <property type="evidence" value="ECO:0007669"/>
    <property type="project" value="TreeGrafter"/>
</dbReference>
<feature type="region of interest" description="Disordered" evidence="10">
    <location>
        <begin position="888"/>
        <end position="921"/>
    </location>
</feature>
<dbReference type="CDD" id="cd10820">
    <property type="entry name" value="PDZ_SYNPO2-like"/>
    <property type="match status" value="1"/>
</dbReference>
<evidence type="ECO:0000259" key="11">
    <source>
        <dbReference type="PROSITE" id="PS50106"/>
    </source>
</evidence>
<dbReference type="GO" id="GO:0005634">
    <property type="term" value="C:nucleus"/>
    <property type="evidence" value="ECO:0007669"/>
    <property type="project" value="TreeGrafter"/>
</dbReference>
<feature type="compositionally biased region" description="Acidic residues" evidence="10">
    <location>
        <begin position="380"/>
        <end position="392"/>
    </location>
</feature>
<keyword evidence="13" id="KW-1185">Reference proteome</keyword>
<feature type="compositionally biased region" description="Low complexity" evidence="10">
    <location>
        <begin position="639"/>
        <end position="659"/>
    </location>
</feature>
<feature type="region of interest" description="Disordered" evidence="10">
    <location>
        <begin position="426"/>
        <end position="451"/>
    </location>
</feature>
<keyword evidence="2" id="KW-0488">Methylation</keyword>
<accession>A0AAW1F681</accession>
<name>A0AAW1F681_ZOAVI</name>
<evidence type="ECO:0000256" key="3">
    <source>
        <dbReference type="ARBA" id="ARBA00022490"/>
    </source>
</evidence>
<dbReference type="SUPFAM" id="SSF50156">
    <property type="entry name" value="PDZ domain-like"/>
    <property type="match status" value="1"/>
</dbReference>
<dbReference type="Pfam" id="PF00595">
    <property type="entry name" value="PDZ"/>
    <property type="match status" value="1"/>
</dbReference>
<feature type="compositionally biased region" description="Pro residues" evidence="10">
    <location>
        <begin position="1119"/>
        <end position="1130"/>
    </location>
</feature>
<feature type="compositionally biased region" description="Low complexity" evidence="10">
    <location>
        <begin position="99"/>
        <end position="108"/>
    </location>
</feature>
<dbReference type="GO" id="GO:0003779">
    <property type="term" value="F:actin binding"/>
    <property type="evidence" value="ECO:0007669"/>
    <property type="project" value="UniProtKB-KW"/>
</dbReference>
<feature type="region of interest" description="Disordered" evidence="10">
    <location>
        <begin position="939"/>
        <end position="960"/>
    </location>
</feature>
<keyword evidence="6" id="KW-0206">Cytoskeleton</keyword>
<feature type="compositionally biased region" description="Pro residues" evidence="10">
    <location>
        <begin position="894"/>
        <end position="904"/>
    </location>
</feature>
<feature type="compositionally biased region" description="Polar residues" evidence="10">
    <location>
        <begin position="1141"/>
        <end position="1163"/>
    </location>
</feature>
<feature type="region of interest" description="Disordered" evidence="10">
    <location>
        <begin position="524"/>
        <end position="579"/>
    </location>
</feature>
<protein>
    <recommendedName>
        <fullName evidence="9">Synaptopodin 2-like protein</fullName>
    </recommendedName>
</protein>
<dbReference type="FunFam" id="2.30.42.10:FF:000137">
    <property type="entry name" value="Synaptopodin 2-like a"/>
    <property type="match status" value="1"/>
</dbReference>
<feature type="compositionally biased region" description="Polar residues" evidence="10">
    <location>
        <begin position="628"/>
        <end position="638"/>
    </location>
</feature>
<feature type="region of interest" description="Disordered" evidence="10">
    <location>
        <begin position="688"/>
        <end position="874"/>
    </location>
</feature>
<feature type="compositionally biased region" description="Pro residues" evidence="10">
    <location>
        <begin position="699"/>
        <end position="716"/>
    </location>
</feature>